<dbReference type="Pfam" id="PF22543">
    <property type="entry name" value="Rieske_4"/>
    <property type="match status" value="1"/>
</dbReference>
<protein>
    <submittedName>
        <fullName evidence="7">Rieske domain-containing protein-like</fullName>
    </submittedName>
</protein>
<name>A0A9W7TJQ4_TRIRA</name>
<comment type="caution">
    <text evidence="7">The sequence shown here is derived from an EMBL/GenBank/DDBJ whole genome shotgun (WGS) entry which is preliminary data.</text>
</comment>
<feature type="compositionally biased region" description="Low complexity" evidence="5">
    <location>
        <begin position="378"/>
        <end position="387"/>
    </location>
</feature>
<sequence>YINMKCHRHNYTVNMNSDGQIVAASKPFHFIGKKENIIQAGRVVKSVGDRDVLVLYHQGDFYAIDVRCYHAGGPLHKGDIEEFDGRSCIVCPWHKYKITLAEDAQTAKVILKNTCRLLCTADNATKYCSLSVLKPYGMSSYQQTCHSHKYKNREVSFISLAVKTHVAAVDPVEVPAEITPEEPIVKEEIPATDDVKDDVLKAAEESTEAPVDPAVEEQPVIETADIVTASVTEVTASIDEPLPIPTESEIQDKDTAPVATEIRVVAEPVEAPEREVEAVTETPAEESLVIPAEKEAAAETISSVKPPTETSAVDVEPVVEASVDINKPVVEVVEEPAVELEVTSVEAEPGDIHTVTEVTEGAHATSEPEKVPVEAAVEPEPEQQAAPLEEHTPLVESTRGPVAEGFIVTESSLAVEAAIPETQIPETTTEAPEVSSQMLTETLPAPETVLVPKEIINDFVDNMNGCLAGAEVAIEG</sequence>
<dbReference type="GO" id="GO:0046872">
    <property type="term" value="F:metal ion binding"/>
    <property type="evidence" value="ECO:0007669"/>
    <property type="project" value="UniProtKB-KW"/>
</dbReference>
<organism evidence="7 8">
    <name type="scientific">Triplophysa rosa</name>
    <name type="common">Cave loach</name>
    <dbReference type="NCBI Taxonomy" id="992332"/>
    <lineage>
        <taxon>Eukaryota</taxon>
        <taxon>Metazoa</taxon>
        <taxon>Chordata</taxon>
        <taxon>Craniata</taxon>
        <taxon>Vertebrata</taxon>
        <taxon>Euteleostomi</taxon>
        <taxon>Actinopterygii</taxon>
        <taxon>Neopterygii</taxon>
        <taxon>Teleostei</taxon>
        <taxon>Ostariophysi</taxon>
        <taxon>Cypriniformes</taxon>
        <taxon>Nemacheilidae</taxon>
        <taxon>Triplophysa</taxon>
    </lineage>
</organism>
<dbReference type="PROSITE" id="PS51296">
    <property type="entry name" value="RIESKE"/>
    <property type="match status" value="1"/>
</dbReference>
<feature type="region of interest" description="Disordered" evidence="5">
    <location>
        <begin position="378"/>
        <end position="400"/>
    </location>
</feature>
<feature type="non-terminal residue" evidence="7">
    <location>
        <position position="476"/>
    </location>
</feature>
<dbReference type="SUPFAM" id="SSF50022">
    <property type="entry name" value="ISP domain"/>
    <property type="match status" value="1"/>
</dbReference>
<reference evidence="7" key="1">
    <citation type="submission" date="2021-02" db="EMBL/GenBank/DDBJ databases">
        <title>Comparative genomics reveals that relaxation of natural selection precedes convergent phenotypic evolution of cavefish.</title>
        <authorList>
            <person name="Peng Z."/>
        </authorList>
    </citation>
    <scope>NUCLEOTIDE SEQUENCE</scope>
    <source>
        <tissue evidence="7">Muscle</tissue>
    </source>
</reference>
<keyword evidence="8" id="KW-1185">Reference proteome</keyword>
<dbReference type="Gene3D" id="2.102.10.10">
    <property type="entry name" value="Rieske [2Fe-2S] iron-sulphur domain"/>
    <property type="match status" value="1"/>
</dbReference>
<evidence type="ECO:0000256" key="1">
    <source>
        <dbReference type="ARBA" id="ARBA00022714"/>
    </source>
</evidence>
<evidence type="ECO:0000256" key="2">
    <source>
        <dbReference type="ARBA" id="ARBA00022723"/>
    </source>
</evidence>
<accession>A0A9W7TJQ4</accession>
<gene>
    <name evidence="7" type="ORF">IRJ41_019560</name>
</gene>
<dbReference type="Proteomes" id="UP001059041">
    <property type="component" value="Linkage Group LG17"/>
</dbReference>
<evidence type="ECO:0000259" key="6">
    <source>
        <dbReference type="PROSITE" id="PS51296"/>
    </source>
</evidence>
<keyword evidence="4" id="KW-0411">Iron-sulfur</keyword>
<keyword evidence="3" id="KW-0408">Iron</keyword>
<evidence type="ECO:0000313" key="7">
    <source>
        <dbReference type="EMBL" id="KAI7797676.1"/>
    </source>
</evidence>
<evidence type="ECO:0000256" key="3">
    <source>
        <dbReference type="ARBA" id="ARBA00023004"/>
    </source>
</evidence>
<dbReference type="EMBL" id="JAFHDT010000017">
    <property type="protein sequence ID" value="KAI7797676.1"/>
    <property type="molecule type" value="Genomic_DNA"/>
</dbReference>
<dbReference type="InterPro" id="IPR054716">
    <property type="entry name" value="Sol_Rieske_ferrdox_dom"/>
</dbReference>
<dbReference type="AlphaFoldDB" id="A0A9W7TJQ4"/>
<dbReference type="PANTHER" id="PTHR21496">
    <property type="entry name" value="FERREDOXIN-RELATED"/>
    <property type="match status" value="1"/>
</dbReference>
<evidence type="ECO:0000256" key="5">
    <source>
        <dbReference type="SAM" id="MobiDB-lite"/>
    </source>
</evidence>
<feature type="domain" description="Rieske" evidence="6">
    <location>
        <begin position="28"/>
        <end position="128"/>
    </location>
</feature>
<keyword evidence="1" id="KW-0001">2Fe-2S</keyword>
<dbReference type="GO" id="GO:0051537">
    <property type="term" value="F:2 iron, 2 sulfur cluster binding"/>
    <property type="evidence" value="ECO:0007669"/>
    <property type="project" value="UniProtKB-KW"/>
</dbReference>
<dbReference type="InterPro" id="IPR017941">
    <property type="entry name" value="Rieske_2Fe-2S"/>
</dbReference>
<dbReference type="InterPro" id="IPR036922">
    <property type="entry name" value="Rieske_2Fe-2S_sf"/>
</dbReference>
<evidence type="ECO:0000313" key="8">
    <source>
        <dbReference type="Proteomes" id="UP001059041"/>
    </source>
</evidence>
<dbReference type="PANTHER" id="PTHR21496:SF16">
    <property type="entry name" value="RIESKE DOMAIN-CONTAINING PROTEIN-LIKE"/>
    <property type="match status" value="1"/>
</dbReference>
<keyword evidence="2" id="KW-0479">Metal-binding</keyword>
<dbReference type="CDD" id="cd03467">
    <property type="entry name" value="Rieske"/>
    <property type="match status" value="1"/>
</dbReference>
<evidence type="ECO:0000256" key="4">
    <source>
        <dbReference type="ARBA" id="ARBA00023014"/>
    </source>
</evidence>
<proteinExistence type="predicted"/>